<dbReference type="InterPro" id="IPR011704">
    <property type="entry name" value="ATPase_dyneun-rel_AAA"/>
</dbReference>
<reference evidence="2" key="1">
    <citation type="submission" date="2020-11" db="EMBL/GenBank/DDBJ databases">
        <title>Whole-genome analyses of Nonomuraea sp. K274.</title>
        <authorList>
            <person name="Veyisoglu A."/>
        </authorList>
    </citation>
    <scope>NUCLEOTIDE SEQUENCE</scope>
    <source>
        <strain evidence="2">K274</strain>
    </source>
</reference>
<evidence type="ECO:0000313" key="2">
    <source>
        <dbReference type="EMBL" id="MBF8185462.1"/>
    </source>
</evidence>
<dbReference type="Proteomes" id="UP000605361">
    <property type="component" value="Unassembled WGS sequence"/>
</dbReference>
<evidence type="ECO:0000313" key="3">
    <source>
        <dbReference type="Proteomes" id="UP000605361"/>
    </source>
</evidence>
<keyword evidence="3" id="KW-1185">Reference proteome</keyword>
<comment type="caution">
    <text evidence="2">The sequence shown here is derived from an EMBL/GenBank/DDBJ whole genome shotgun (WGS) entry which is preliminary data.</text>
</comment>
<evidence type="ECO:0000259" key="1">
    <source>
        <dbReference type="Pfam" id="PF07728"/>
    </source>
</evidence>
<protein>
    <recommendedName>
        <fullName evidence="1">ATPase dynein-related AAA domain-containing protein</fullName>
    </recommendedName>
</protein>
<feature type="domain" description="ATPase dynein-related AAA" evidence="1">
    <location>
        <begin position="10"/>
        <end position="57"/>
    </location>
</feature>
<name>A0A931A9U7_9ACTN</name>
<accession>A0A931A9U7</accession>
<dbReference type="GO" id="GO:0016887">
    <property type="term" value="F:ATP hydrolysis activity"/>
    <property type="evidence" value="ECO:0007669"/>
    <property type="project" value="InterPro"/>
</dbReference>
<gene>
    <name evidence="2" type="ORF">ITP53_06855</name>
</gene>
<sequence>MTEVVQPTDRIDEQARKTIVILHSLTDHRRMPPMERLGASLAAHTDFLLVASYNPGYQAVGTRLEPPHYAPSPIPSGSST</sequence>
<dbReference type="GO" id="GO:0005524">
    <property type="term" value="F:ATP binding"/>
    <property type="evidence" value="ECO:0007669"/>
    <property type="project" value="InterPro"/>
</dbReference>
<dbReference type="EMBL" id="JADOGI010000014">
    <property type="protein sequence ID" value="MBF8185462.1"/>
    <property type="molecule type" value="Genomic_DNA"/>
</dbReference>
<organism evidence="2 3">
    <name type="scientific">Nonomuraea cypriaca</name>
    <dbReference type="NCBI Taxonomy" id="1187855"/>
    <lineage>
        <taxon>Bacteria</taxon>
        <taxon>Bacillati</taxon>
        <taxon>Actinomycetota</taxon>
        <taxon>Actinomycetes</taxon>
        <taxon>Streptosporangiales</taxon>
        <taxon>Streptosporangiaceae</taxon>
        <taxon>Nonomuraea</taxon>
    </lineage>
</organism>
<dbReference type="Pfam" id="PF07728">
    <property type="entry name" value="AAA_5"/>
    <property type="match status" value="1"/>
</dbReference>
<dbReference type="AlphaFoldDB" id="A0A931A9U7"/>
<dbReference type="RefSeq" id="WP_195894448.1">
    <property type="nucleotide sequence ID" value="NZ_JADOGI010000014.1"/>
</dbReference>
<proteinExistence type="predicted"/>